<feature type="region of interest" description="Disordered" evidence="1">
    <location>
        <begin position="1"/>
        <end position="107"/>
    </location>
</feature>
<comment type="caution">
    <text evidence="2">The sequence shown here is derived from an EMBL/GenBank/DDBJ whole genome shotgun (WGS) entry which is preliminary data.</text>
</comment>
<feature type="non-terminal residue" evidence="2">
    <location>
        <position position="1"/>
    </location>
</feature>
<evidence type="ECO:0000256" key="1">
    <source>
        <dbReference type="SAM" id="MobiDB-lite"/>
    </source>
</evidence>
<sequence>GAGASNVKRVADRALSLHPAPECRAASAPAARARAGRPPPHCGPRRRARSPGPRATRRTGPQPHRLAPSLARAPGAAGPSAGAGRAPRHPRANRGLTAPGAARCAHA</sequence>
<evidence type="ECO:0000313" key="2">
    <source>
        <dbReference type="EMBL" id="GFD52271.1"/>
    </source>
</evidence>
<organism evidence="2">
    <name type="scientific">Tanacetum cinerariifolium</name>
    <name type="common">Dalmatian daisy</name>
    <name type="synonym">Chrysanthemum cinerariifolium</name>
    <dbReference type="NCBI Taxonomy" id="118510"/>
    <lineage>
        <taxon>Eukaryota</taxon>
        <taxon>Viridiplantae</taxon>
        <taxon>Streptophyta</taxon>
        <taxon>Embryophyta</taxon>
        <taxon>Tracheophyta</taxon>
        <taxon>Spermatophyta</taxon>
        <taxon>Magnoliopsida</taxon>
        <taxon>eudicotyledons</taxon>
        <taxon>Gunneridae</taxon>
        <taxon>Pentapetalae</taxon>
        <taxon>asterids</taxon>
        <taxon>campanulids</taxon>
        <taxon>Asterales</taxon>
        <taxon>Asteraceae</taxon>
        <taxon>Asteroideae</taxon>
        <taxon>Anthemideae</taxon>
        <taxon>Anthemidinae</taxon>
        <taxon>Tanacetum</taxon>
    </lineage>
</organism>
<protein>
    <submittedName>
        <fullName evidence="2">Uncharacterized protein</fullName>
    </submittedName>
</protein>
<feature type="compositionally biased region" description="Low complexity" evidence="1">
    <location>
        <begin position="50"/>
        <end position="85"/>
    </location>
</feature>
<dbReference type="EMBL" id="BKCJ011780203">
    <property type="protein sequence ID" value="GFD52271.1"/>
    <property type="molecule type" value="Genomic_DNA"/>
</dbReference>
<name>A0A699X553_TANCI</name>
<proteinExistence type="predicted"/>
<accession>A0A699X553</accession>
<reference evidence="2" key="1">
    <citation type="journal article" date="2019" name="Sci. Rep.">
        <title>Draft genome of Tanacetum cinerariifolium, the natural source of mosquito coil.</title>
        <authorList>
            <person name="Yamashiro T."/>
            <person name="Shiraishi A."/>
            <person name="Satake H."/>
            <person name="Nakayama K."/>
        </authorList>
    </citation>
    <scope>NUCLEOTIDE SEQUENCE</scope>
</reference>
<feature type="compositionally biased region" description="Low complexity" evidence="1">
    <location>
        <begin position="19"/>
        <end position="33"/>
    </location>
</feature>
<gene>
    <name evidence="2" type="ORF">Tci_924240</name>
</gene>
<feature type="non-terminal residue" evidence="2">
    <location>
        <position position="107"/>
    </location>
</feature>
<dbReference type="AlphaFoldDB" id="A0A699X553"/>